<accession>A0A917M0N6</accession>
<evidence type="ECO:0000313" key="8">
    <source>
        <dbReference type="Proteomes" id="UP000647241"/>
    </source>
</evidence>
<feature type="transmembrane region" description="Helical" evidence="5">
    <location>
        <begin position="217"/>
        <end position="250"/>
    </location>
</feature>
<comment type="caution">
    <text evidence="7">The sequence shown here is derived from an EMBL/GenBank/DDBJ whole genome shotgun (WGS) entry which is preliminary data.</text>
</comment>
<gene>
    <name evidence="7" type="ORF">GCM10011585_09970</name>
</gene>
<dbReference type="InterPro" id="IPR051533">
    <property type="entry name" value="WaaL-like"/>
</dbReference>
<keyword evidence="2 5" id="KW-0812">Transmembrane</keyword>
<dbReference type="Pfam" id="PF04932">
    <property type="entry name" value="Wzy_C"/>
    <property type="match status" value="1"/>
</dbReference>
<dbReference type="AlphaFoldDB" id="A0A917M0N6"/>
<feature type="transmembrane region" description="Helical" evidence="5">
    <location>
        <begin position="145"/>
        <end position="163"/>
    </location>
</feature>
<keyword evidence="8" id="KW-1185">Reference proteome</keyword>
<evidence type="ECO:0000313" key="7">
    <source>
        <dbReference type="EMBL" id="GGG69863.1"/>
    </source>
</evidence>
<feature type="transmembrane region" description="Helical" evidence="5">
    <location>
        <begin position="373"/>
        <end position="394"/>
    </location>
</feature>
<protein>
    <recommendedName>
        <fullName evidence="6">O-antigen ligase-related domain-containing protein</fullName>
    </recommendedName>
</protein>
<feature type="transmembrane region" description="Helical" evidence="5">
    <location>
        <begin position="12"/>
        <end position="34"/>
    </location>
</feature>
<evidence type="ECO:0000259" key="6">
    <source>
        <dbReference type="Pfam" id="PF04932"/>
    </source>
</evidence>
<feature type="transmembrane region" description="Helical" evidence="5">
    <location>
        <begin position="54"/>
        <end position="72"/>
    </location>
</feature>
<feature type="transmembrane region" description="Helical" evidence="5">
    <location>
        <begin position="339"/>
        <end position="361"/>
    </location>
</feature>
<name>A0A917M0N6_9BACT</name>
<evidence type="ECO:0000256" key="4">
    <source>
        <dbReference type="ARBA" id="ARBA00023136"/>
    </source>
</evidence>
<feature type="transmembrane region" description="Helical" evidence="5">
    <location>
        <begin position="123"/>
        <end position="138"/>
    </location>
</feature>
<dbReference type="EMBL" id="BMGT01000001">
    <property type="protein sequence ID" value="GGG69863.1"/>
    <property type="molecule type" value="Genomic_DNA"/>
</dbReference>
<evidence type="ECO:0000256" key="3">
    <source>
        <dbReference type="ARBA" id="ARBA00022989"/>
    </source>
</evidence>
<feature type="transmembrane region" description="Helical" evidence="5">
    <location>
        <begin position="256"/>
        <end position="275"/>
    </location>
</feature>
<dbReference type="PANTHER" id="PTHR37422:SF13">
    <property type="entry name" value="LIPOPOLYSACCHARIDE BIOSYNTHESIS PROTEIN PA4999-RELATED"/>
    <property type="match status" value="1"/>
</dbReference>
<dbReference type="GO" id="GO:0016020">
    <property type="term" value="C:membrane"/>
    <property type="evidence" value="ECO:0007669"/>
    <property type="project" value="UniProtKB-SubCell"/>
</dbReference>
<reference evidence="7" key="1">
    <citation type="journal article" date="2014" name="Int. J. Syst. Evol. Microbiol.">
        <title>Complete genome sequence of Corynebacterium casei LMG S-19264T (=DSM 44701T), isolated from a smear-ripened cheese.</title>
        <authorList>
            <consortium name="US DOE Joint Genome Institute (JGI-PGF)"/>
            <person name="Walter F."/>
            <person name="Albersmeier A."/>
            <person name="Kalinowski J."/>
            <person name="Ruckert C."/>
        </authorList>
    </citation>
    <scope>NUCLEOTIDE SEQUENCE</scope>
    <source>
        <strain evidence="7">CGMCC 1.12997</strain>
    </source>
</reference>
<comment type="subcellular location">
    <subcellularLocation>
        <location evidence="1">Membrane</location>
        <topology evidence="1">Multi-pass membrane protein</topology>
    </subcellularLocation>
</comment>
<dbReference type="RefSeq" id="WP_188552997.1">
    <property type="nucleotide sequence ID" value="NZ_BMGT01000001.1"/>
</dbReference>
<evidence type="ECO:0000256" key="2">
    <source>
        <dbReference type="ARBA" id="ARBA00022692"/>
    </source>
</evidence>
<feature type="transmembrane region" description="Helical" evidence="5">
    <location>
        <begin position="84"/>
        <end position="103"/>
    </location>
</feature>
<dbReference type="Proteomes" id="UP000647241">
    <property type="component" value="Unassembled WGS sequence"/>
</dbReference>
<sequence>MGLGLVHYIPMIAYLGFWVATLLSLGGRPLWGLYYLLPFLPYRTLRDHFLDYPLGANVTTILVLAIVLGALIHGKKLPKSKLYITWLVFAVYTYLSMWLGTALGHANAPLWIHDANFATWKDYMLLPLVFVAAGLVVEDRKAVRTVILITGISLLFIDRSALMDSMSRSWGTFDENKRDGGPLGFAGSNGLAAFLAQFSMFFWGFGQFLKRKKAKLLCYALVATTIFATMYTFSRASYIAIVVGTLLLGIFKDRKMIIVVVAFLFTWQAIVPVAVTERVMMTTNANGQLEASAQERVDLWENAKKTFYSEPIFGTGFATFQYGDHTDNLKDTHNWYVKVLIETGIIGGIIAVILLAQMVALGYRLFRNAKDPLYQGLGFALFLTMCASIILNCFGDRWMYLEINGLLWALMGAATSAVYLTEPEVVTEPVARDEAVSVNPYMAYR</sequence>
<proteinExistence type="predicted"/>
<feature type="transmembrane region" description="Helical" evidence="5">
    <location>
        <begin position="183"/>
        <end position="205"/>
    </location>
</feature>
<organism evidence="7 8">
    <name type="scientific">Edaphobacter dinghuensis</name>
    <dbReference type="NCBI Taxonomy" id="1560005"/>
    <lineage>
        <taxon>Bacteria</taxon>
        <taxon>Pseudomonadati</taxon>
        <taxon>Acidobacteriota</taxon>
        <taxon>Terriglobia</taxon>
        <taxon>Terriglobales</taxon>
        <taxon>Acidobacteriaceae</taxon>
        <taxon>Edaphobacter</taxon>
    </lineage>
</organism>
<keyword evidence="4 5" id="KW-0472">Membrane</keyword>
<feature type="domain" description="O-antigen ligase-related" evidence="6">
    <location>
        <begin position="221"/>
        <end position="351"/>
    </location>
</feature>
<evidence type="ECO:0000256" key="1">
    <source>
        <dbReference type="ARBA" id="ARBA00004141"/>
    </source>
</evidence>
<evidence type="ECO:0000256" key="5">
    <source>
        <dbReference type="SAM" id="Phobius"/>
    </source>
</evidence>
<dbReference type="InterPro" id="IPR007016">
    <property type="entry name" value="O-antigen_ligase-rel_domated"/>
</dbReference>
<reference evidence="7" key="2">
    <citation type="submission" date="2020-09" db="EMBL/GenBank/DDBJ databases">
        <authorList>
            <person name="Sun Q."/>
            <person name="Zhou Y."/>
        </authorList>
    </citation>
    <scope>NUCLEOTIDE SEQUENCE</scope>
    <source>
        <strain evidence="7">CGMCC 1.12997</strain>
    </source>
</reference>
<keyword evidence="3 5" id="KW-1133">Transmembrane helix</keyword>
<dbReference type="PANTHER" id="PTHR37422">
    <property type="entry name" value="TEICHURONIC ACID BIOSYNTHESIS PROTEIN TUAE"/>
    <property type="match status" value="1"/>
</dbReference>